<reference evidence="1 2" key="1">
    <citation type="submission" date="2018-09" db="EMBL/GenBank/DDBJ databases">
        <title>Genome Sequence of Paenibacillus lautus Strain E7593-69, Azo Dye-Degrading Bacteria, Isolated from Commercial Tattoo Inks.</title>
        <authorList>
            <person name="Nho S.W."/>
            <person name="Kim S.-J."/>
            <person name="Kweon O."/>
            <person name="Cerniglia C.E."/>
        </authorList>
    </citation>
    <scope>NUCLEOTIDE SEQUENCE [LARGE SCALE GENOMIC DNA]</scope>
    <source>
        <strain evidence="1 2">E7593-69</strain>
    </source>
</reference>
<protein>
    <submittedName>
        <fullName evidence="1">Uncharacterized protein</fullName>
    </submittedName>
</protein>
<dbReference type="RefSeq" id="WP_119849895.1">
    <property type="nucleotide sequence ID" value="NZ_CP032412.1"/>
</dbReference>
<organism evidence="1 2">
    <name type="scientific">Paenibacillus lautus</name>
    <name type="common">Bacillus lautus</name>
    <dbReference type="NCBI Taxonomy" id="1401"/>
    <lineage>
        <taxon>Bacteria</taxon>
        <taxon>Bacillati</taxon>
        <taxon>Bacillota</taxon>
        <taxon>Bacilli</taxon>
        <taxon>Bacillales</taxon>
        <taxon>Paenibacillaceae</taxon>
        <taxon>Paenibacillus</taxon>
    </lineage>
</organism>
<dbReference type="SUPFAM" id="SSF52540">
    <property type="entry name" value="P-loop containing nucleoside triphosphate hydrolases"/>
    <property type="match status" value="1"/>
</dbReference>
<sequence>MLPCINRESLKLLVGTADERYQYSPEYFRNTHFPQVMHRYQFNQLVEELTEKELLNEILESDTTGNRLYLVFGSTGSGKSELLCWLKDQWLQMQINRPVIRISRSELNPQVLIKKCYETLGIEPQVRIDENQWDLLLNKPITIINQMVWSTLAEALPSDEQIVPIALLLRPVIEKNVLVFTRQIQKGELKNPLEILTIEQFNDLLANTTMDIEVDFASIRQSLIQKLDHFLFEGKDIKTLFKELSVLIQKLNIRPLLLIDDLVQSINVYATDLLDNLITLEEGNWDVVIGLTPGSFQDSTQGVKLTQRIQTLDTIDDRVKKLWISDESGKAFYNLDRNHVVTYMSKYLKELKSTQGFNCSLQCPHASDCSIIVPKSTGNPSKIEETMLNLLPFNEPMIQRVYDAIPVGKGKLRYMILNTKEIIKFMQGGRGRKIERVHPLIARNKFAEHSDILIKTLAEWYSSESESFITLSRPLLKHYHYNTNELTLELHELYENRPHVIKNEERLESPTEAVQSEHLIRDWIEGKIINEQLLEPVRLGIATVVHDVVKGTQFMKKFTSRTSSVIQRKEIVNRSKYPIRLSEVTDMNSSIFARRAYPLLEVSNIQQVKPAERAKKFHKIANHFEVAMWVYQADQLQDEWLSKLEEDLDVPLCVLAFQLKNWVNSWMQVHNSKWNAHIPSPFSIEVVNISEQLYQDWFLLRDNLVDPSQISVKFNFESWLLNYSPKKSLEQYSLGTETINMFFSRLKLEFEKYKGKLDQEFKVVLNELHEMKQFLQVQDINLYHQCLTLTNNFTNVDYNGIENYTSYRQLEEALYDSGLVADYVATQSARLEVVNLVTKFEEKINQLVKLSIDVTDGNVESFCQKGEVPWSGIEDQKKLWSKRTQYCSEIYDCLMQTPRFIVGEILKSDYSFTSFDDVKRLWQEIWEYVQSLMNSHEVDPVYKLTLKRWETIDFYQLQNDMHEWNQRSSEVKMLLVRLQDDMHTSSSDELEKVINRIKREDTIRPAVRRQLILLLEQGYSTLPPLQWRKLLVEFSERFPSVFAGVEIRMVVRGQGN</sequence>
<dbReference type="EMBL" id="CP032412">
    <property type="protein sequence ID" value="AYB46276.1"/>
    <property type="molecule type" value="Genomic_DNA"/>
</dbReference>
<evidence type="ECO:0000313" key="2">
    <source>
        <dbReference type="Proteomes" id="UP000266552"/>
    </source>
</evidence>
<name>A0A385TRC1_PAELA</name>
<gene>
    <name evidence="1" type="ORF">D5F53_24575</name>
</gene>
<accession>A0A385TRC1</accession>
<proteinExistence type="predicted"/>
<dbReference type="Proteomes" id="UP000266552">
    <property type="component" value="Chromosome"/>
</dbReference>
<dbReference type="InterPro" id="IPR027417">
    <property type="entry name" value="P-loop_NTPase"/>
</dbReference>
<dbReference type="AlphaFoldDB" id="A0A385TRC1"/>
<dbReference type="KEGG" id="plw:D5F53_24575"/>
<evidence type="ECO:0000313" key="1">
    <source>
        <dbReference type="EMBL" id="AYB46276.1"/>
    </source>
</evidence>
<keyword evidence="2" id="KW-1185">Reference proteome</keyword>